<dbReference type="PANTHER" id="PTHR12147:SF26">
    <property type="entry name" value="PEPTIDASE M28 DOMAIN-CONTAINING PROTEIN"/>
    <property type="match status" value="1"/>
</dbReference>
<dbReference type="GO" id="GO:0046872">
    <property type="term" value="F:metal ion binding"/>
    <property type="evidence" value="ECO:0007669"/>
    <property type="project" value="UniProtKB-KW"/>
</dbReference>
<comment type="cofactor">
    <cofactor evidence="1">
        <name>Zn(2+)</name>
        <dbReference type="ChEBI" id="CHEBI:29105"/>
    </cofactor>
</comment>
<evidence type="ECO:0000256" key="4">
    <source>
        <dbReference type="ARBA" id="ARBA00022723"/>
    </source>
</evidence>
<dbReference type="AlphaFoldDB" id="A0A2C5YEN5"/>
<dbReference type="EC" id="3.4.-.-" evidence="7"/>
<keyword evidence="6 7" id="KW-0862">Zinc</keyword>
<name>A0A2C5YEN5_9HYPO</name>
<dbReference type="EMBL" id="NJET01000010">
    <property type="protein sequence ID" value="PHH66166.1"/>
    <property type="molecule type" value="Genomic_DNA"/>
</dbReference>
<dbReference type="InterPro" id="IPR007484">
    <property type="entry name" value="Peptidase_M28"/>
</dbReference>
<keyword evidence="3 7" id="KW-0645">Protease</keyword>
<feature type="domain" description="PA" evidence="8">
    <location>
        <begin position="99"/>
        <end position="192"/>
    </location>
</feature>
<dbReference type="InterPro" id="IPR003137">
    <property type="entry name" value="PA_domain"/>
</dbReference>
<evidence type="ECO:0000313" key="10">
    <source>
        <dbReference type="EMBL" id="PHH66166.1"/>
    </source>
</evidence>
<proteinExistence type="inferred from homology"/>
<dbReference type="Proteomes" id="UP000226192">
    <property type="component" value="Unassembled WGS sequence"/>
</dbReference>
<evidence type="ECO:0000313" key="11">
    <source>
        <dbReference type="Proteomes" id="UP000226192"/>
    </source>
</evidence>
<evidence type="ECO:0000256" key="5">
    <source>
        <dbReference type="ARBA" id="ARBA00022801"/>
    </source>
</evidence>
<dbReference type="Pfam" id="PF02225">
    <property type="entry name" value="PA"/>
    <property type="match status" value="1"/>
</dbReference>
<accession>A0A2C5YEN5</accession>
<evidence type="ECO:0000256" key="3">
    <source>
        <dbReference type="ARBA" id="ARBA00022670"/>
    </source>
</evidence>
<comment type="caution">
    <text evidence="10">The sequence shown here is derived from an EMBL/GenBank/DDBJ whole genome shotgun (WGS) entry which is preliminary data.</text>
</comment>
<dbReference type="GO" id="GO:0008235">
    <property type="term" value="F:metalloexopeptidase activity"/>
    <property type="evidence" value="ECO:0007669"/>
    <property type="project" value="InterPro"/>
</dbReference>
<dbReference type="GO" id="GO:0006508">
    <property type="term" value="P:proteolysis"/>
    <property type="evidence" value="ECO:0007669"/>
    <property type="project" value="UniProtKB-KW"/>
</dbReference>
<keyword evidence="5 7" id="KW-0378">Hydrolase</keyword>
<protein>
    <recommendedName>
        <fullName evidence="7">Peptide hydrolase</fullName>
        <ecNumber evidence="7">3.4.-.-</ecNumber>
    </recommendedName>
</protein>
<evidence type="ECO:0000256" key="2">
    <source>
        <dbReference type="ARBA" id="ARBA00005634"/>
    </source>
</evidence>
<dbReference type="SUPFAM" id="SSF53187">
    <property type="entry name" value="Zn-dependent exopeptidases"/>
    <property type="match status" value="1"/>
</dbReference>
<dbReference type="Gene3D" id="3.40.630.10">
    <property type="entry name" value="Zn peptidases"/>
    <property type="match status" value="1"/>
</dbReference>
<reference evidence="10 11" key="1">
    <citation type="submission" date="2017-06" db="EMBL/GenBank/DDBJ databases">
        <title>Ant-infecting Ophiocordyceps genomes reveal a high diversity of potential behavioral manipulation genes and a possible major role for enterotoxins.</title>
        <authorList>
            <person name="De Bekker C."/>
            <person name="Evans H.C."/>
            <person name="Brachmann A."/>
            <person name="Hughes D.P."/>
        </authorList>
    </citation>
    <scope>NUCLEOTIDE SEQUENCE [LARGE SCALE GENOMIC DNA]</scope>
    <source>
        <strain evidence="10 11">Map64</strain>
    </source>
</reference>
<sequence length="467" mass="52373">MPYSHTLHVNNWALDLERTFMDRGTRASGTLGYRAAFAYVKKRVTGSPAAKAWLQWKVQPFKHVFDVTRDVWLTNPRGDNVTVQSLKYNTATNYYGTMGTLVDTRTNSTHGSACLEEQWEGIVATGKIAVIMRGGCPIAQKVKLALKKGAIAVIIYHHVEDKNGVPGGSMGIQNAGRLLPTVLIDHHTGMDLRFRMSKEMQCNVHMRVDCVTEMRKGSNLLVDTKVGSPRSIILVGAHLDTLPLSPGMNDNGSGVAAVIEMARAMREYFGFENQIRFAFWGGHFNGMAGSEYYASQLTEEELDMHKFYLDLDMLGATNPTWTVYSDTLDHKAGSRHMYKFLEINGAKPVYRRFRNSSDYVTFLRRGIPSAGLFTGAGPPIYPCHGLPCDNKRNLNSYTLHEATQAAMYMVSKLALDASEIPPRLKPYRRSAVDKYAEGIFTGNDTLAKDMEQEREKYFARVQEYESF</sequence>
<dbReference type="OrthoDB" id="10013407at2759"/>
<gene>
    <name evidence="10" type="ORF">CDD81_229</name>
</gene>
<evidence type="ECO:0000259" key="8">
    <source>
        <dbReference type="Pfam" id="PF02225"/>
    </source>
</evidence>
<dbReference type="Gene3D" id="3.50.30.30">
    <property type="match status" value="1"/>
</dbReference>
<evidence type="ECO:0000256" key="6">
    <source>
        <dbReference type="ARBA" id="ARBA00022833"/>
    </source>
</evidence>
<keyword evidence="4 7" id="KW-0479">Metal-binding</keyword>
<evidence type="ECO:0000259" key="9">
    <source>
        <dbReference type="Pfam" id="PF04389"/>
    </source>
</evidence>
<dbReference type="SUPFAM" id="SSF52025">
    <property type="entry name" value="PA domain"/>
    <property type="match status" value="1"/>
</dbReference>
<dbReference type="STRING" id="1399860.A0A2C5YEN5"/>
<organism evidence="10 11">
    <name type="scientific">Ophiocordyceps australis</name>
    <dbReference type="NCBI Taxonomy" id="1399860"/>
    <lineage>
        <taxon>Eukaryota</taxon>
        <taxon>Fungi</taxon>
        <taxon>Dikarya</taxon>
        <taxon>Ascomycota</taxon>
        <taxon>Pezizomycotina</taxon>
        <taxon>Sordariomycetes</taxon>
        <taxon>Hypocreomycetidae</taxon>
        <taxon>Hypocreales</taxon>
        <taxon>Ophiocordycipitaceae</taxon>
        <taxon>Ophiocordyceps</taxon>
    </lineage>
</organism>
<dbReference type="InterPro" id="IPR045175">
    <property type="entry name" value="M28_fam"/>
</dbReference>
<feature type="domain" description="Peptidase M28" evidence="9">
    <location>
        <begin position="219"/>
        <end position="409"/>
    </location>
</feature>
<evidence type="ECO:0000256" key="7">
    <source>
        <dbReference type="RuleBase" id="RU361240"/>
    </source>
</evidence>
<evidence type="ECO:0000256" key="1">
    <source>
        <dbReference type="ARBA" id="ARBA00001947"/>
    </source>
</evidence>
<keyword evidence="11" id="KW-1185">Reference proteome</keyword>
<comment type="similarity">
    <text evidence="2">Belongs to the peptidase M28 family. M28B subfamily.</text>
</comment>
<dbReference type="InterPro" id="IPR046450">
    <property type="entry name" value="PA_dom_sf"/>
</dbReference>
<dbReference type="Pfam" id="PF04389">
    <property type="entry name" value="Peptidase_M28"/>
    <property type="match status" value="1"/>
</dbReference>
<dbReference type="PANTHER" id="PTHR12147">
    <property type="entry name" value="METALLOPEPTIDASE M28 FAMILY MEMBER"/>
    <property type="match status" value="1"/>
</dbReference>